<reference evidence="2" key="1">
    <citation type="submission" date="2017-09" db="EMBL/GenBank/DDBJ databases">
        <title>Complete Genome Sequence of ansamitocin-producing Bacterium Actinosynnema pretiosum X47.</title>
        <authorList>
            <person name="Cao G."/>
            <person name="Zong G."/>
            <person name="Zhong C."/>
            <person name="Fu J."/>
        </authorList>
    </citation>
    <scope>NUCLEOTIDE SEQUENCE [LARGE SCALE GENOMIC DNA]</scope>
    <source>
        <strain evidence="2">X47</strain>
    </source>
</reference>
<dbReference type="InterPro" id="IPR007278">
    <property type="entry name" value="DUF397"/>
</dbReference>
<protein>
    <submittedName>
        <fullName evidence="2">DUF397 domain-containing protein</fullName>
    </submittedName>
</protein>
<evidence type="ECO:0000313" key="2">
    <source>
        <dbReference type="EMBL" id="ATE56929.1"/>
    </source>
</evidence>
<dbReference type="RefSeq" id="WP_096496676.1">
    <property type="nucleotide sequence ID" value="NZ_CP023445.1"/>
</dbReference>
<evidence type="ECO:0000313" key="3">
    <source>
        <dbReference type="Proteomes" id="UP000218505"/>
    </source>
</evidence>
<sequence length="89" mass="9907">MSESAPIYDDKAHVRGNLDLSAAQWLRSDEGAEHEAEHVEIAFVEHTDGVTYTAMRNSAEPDGTVLVFTPAEWEAFILGVKDGEFDEPW</sequence>
<evidence type="ECO:0000259" key="1">
    <source>
        <dbReference type="Pfam" id="PF04149"/>
    </source>
</evidence>
<gene>
    <name evidence="2" type="ORF">CNX65_29605</name>
</gene>
<feature type="domain" description="DUF397" evidence="1">
    <location>
        <begin position="23"/>
        <end position="81"/>
    </location>
</feature>
<accession>A0A290ZD74</accession>
<dbReference type="Proteomes" id="UP000218505">
    <property type="component" value="Chromosome"/>
</dbReference>
<proteinExistence type="predicted"/>
<organism evidence="2 3">
    <name type="scientific">Actinosynnema pretiosum</name>
    <dbReference type="NCBI Taxonomy" id="42197"/>
    <lineage>
        <taxon>Bacteria</taxon>
        <taxon>Bacillati</taxon>
        <taxon>Actinomycetota</taxon>
        <taxon>Actinomycetes</taxon>
        <taxon>Pseudonocardiales</taxon>
        <taxon>Pseudonocardiaceae</taxon>
        <taxon>Actinosynnema</taxon>
    </lineage>
</organism>
<dbReference type="AlphaFoldDB" id="A0A290ZD74"/>
<dbReference type="EMBL" id="CP023445">
    <property type="protein sequence ID" value="ATE56929.1"/>
    <property type="molecule type" value="Genomic_DNA"/>
</dbReference>
<dbReference type="KEGG" id="apre:CNX65_29605"/>
<dbReference type="Pfam" id="PF04149">
    <property type="entry name" value="DUF397"/>
    <property type="match status" value="1"/>
</dbReference>
<name>A0A290ZD74_9PSEU</name>
<keyword evidence="3" id="KW-1185">Reference proteome</keyword>